<organism evidence="1 2">
    <name type="scientific">Metabacillus litoralis</name>
    <dbReference type="NCBI Taxonomy" id="152268"/>
    <lineage>
        <taxon>Bacteria</taxon>
        <taxon>Bacillati</taxon>
        <taxon>Bacillota</taxon>
        <taxon>Bacilli</taxon>
        <taxon>Bacillales</taxon>
        <taxon>Bacillaceae</taxon>
        <taxon>Metabacillus</taxon>
    </lineage>
</organism>
<accession>A0A179SUP4</accession>
<gene>
    <name evidence="1" type="ORF">A6K24_06275</name>
</gene>
<dbReference type="Proteomes" id="UP000078534">
    <property type="component" value="Unassembled WGS sequence"/>
</dbReference>
<reference evidence="2" key="1">
    <citation type="submission" date="2016-04" db="EMBL/GenBank/DDBJ databases">
        <authorList>
            <person name="Lyu Z."/>
            <person name="Lyu W."/>
        </authorList>
    </citation>
    <scope>NUCLEOTIDE SEQUENCE [LARGE SCALE GENOMIC DNA]</scope>
    <source>
        <strain evidence="2">C44</strain>
    </source>
</reference>
<evidence type="ECO:0000313" key="1">
    <source>
        <dbReference type="EMBL" id="OAS85114.1"/>
    </source>
</evidence>
<dbReference type="EMBL" id="LWSG01000023">
    <property type="protein sequence ID" value="OAS85114.1"/>
    <property type="molecule type" value="Genomic_DNA"/>
</dbReference>
<dbReference type="AlphaFoldDB" id="A0A179SUP4"/>
<evidence type="ECO:0000313" key="2">
    <source>
        <dbReference type="Proteomes" id="UP000078534"/>
    </source>
</evidence>
<dbReference type="RefSeq" id="WP_066335004.1">
    <property type="nucleotide sequence ID" value="NZ_LWSG01000023.1"/>
</dbReference>
<comment type="caution">
    <text evidence="1">The sequence shown here is derived from an EMBL/GenBank/DDBJ whole genome shotgun (WGS) entry which is preliminary data.</text>
</comment>
<proteinExistence type="predicted"/>
<dbReference type="OrthoDB" id="517998at2"/>
<name>A0A179SUP4_9BACI</name>
<protein>
    <submittedName>
        <fullName evidence="1">Uncharacterized protein</fullName>
    </submittedName>
</protein>
<sequence>MDYKKVLEELRVELNGLEENEQIKSPLLKVEQVLSQLYSDILDKEEDEIRLRINDYIEKRRKEIPINKVPVNLEDEATLLIHIIPFNSFKHEASKPNINLDLQNRNNYELSPLYCGGWNPGVNENGLFSYASQYGYLEIETSGIVEFVDQGMLSHNPIASGVFEKTILEGLERAQGILKQTDVEGKLLISISLLGIKGFTLPARDNLGFTSNSAPFEREDLHLPQITLDSINDSIEAAIKPAFDQLWRAFGYSFSHNYRDGEFVR</sequence>
<keyword evidence="2" id="KW-1185">Reference proteome</keyword>